<evidence type="ECO:0000313" key="2">
    <source>
        <dbReference type="Proteomes" id="UP000244446"/>
    </source>
</evidence>
<reference evidence="1 2" key="1">
    <citation type="submission" date="2018-04" db="EMBL/GenBank/DDBJ databases">
        <title>Pelagivirga bohaiensis gen. nov., sp. nov., a bacterium isolated from the Bohai Sea.</title>
        <authorList>
            <person name="Ji X."/>
        </authorList>
    </citation>
    <scope>NUCLEOTIDE SEQUENCE [LARGE SCALE GENOMIC DNA]</scope>
    <source>
        <strain evidence="1 2">BH-SD19</strain>
    </source>
</reference>
<dbReference type="OrthoDB" id="8420038at2"/>
<keyword evidence="2" id="KW-1185">Reference proteome</keyword>
<proteinExistence type="predicted"/>
<dbReference type="AlphaFoldDB" id="A0A2T7G9L7"/>
<protein>
    <submittedName>
        <fullName evidence="1">DUF3726 domain-containing protein</fullName>
    </submittedName>
</protein>
<comment type="caution">
    <text evidence="1">The sequence shown here is derived from an EMBL/GenBank/DDBJ whole genome shotgun (WGS) entry which is preliminary data.</text>
</comment>
<dbReference type="Pfam" id="PF12525">
    <property type="entry name" value="DUF3726"/>
    <property type="match status" value="1"/>
</dbReference>
<dbReference type="EMBL" id="QCYH01000002">
    <property type="protein sequence ID" value="PVA11105.1"/>
    <property type="molecule type" value="Genomic_DNA"/>
</dbReference>
<evidence type="ECO:0000313" key="1">
    <source>
        <dbReference type="EMBL" id="PVA11105.1"/>
    </source>
</evidence>
<dbReference type="RefSeq" id="WP_108691079.1">
    <property type="nucleotide sequence ID" value="NZ_QCYH01000002.1"/>
</dbReference>
<dbReference type="Proteomes" id="UP000244446">
    <property type="component" value="Unassembled WGS sequence"/>
</dbReference>
<name>A0A2T7G9L7_9RHOB</name>
<accession>A0A2T7G9L7</accession>
<organism evidence="1 2">
    <name type="scientific">Pelagivirga sediminicola</name>
    <dbReference type="NCBI Taxonomy" id="2170575"/>
    <lineage>
        <taxon>Bacteria</taxon>
        <taxon>Pseudomonadati</taxon>
        <taxon>Pseudomonadota</taxon>
        <taxon>Alphaproteobacteria</taxon>
        <taxon>Rhodobacterales</taxon>
        <taxon>Paracoccaceae</taxon>
        <taxon>Pelagivirga</taxon>
    </lineage>
</organism>
<gene>
    <name evidence="1" type="ORF">DC366_04905</name>
</gene>
<sequence length="213" mass="21913">MTWSLGEIEGLARKAARGGGFDWGLAEEAGKAVRWLASLGLPGPEALDALLATYDRRPLGRMRPLDTAAPVWQAAGGMLCPIATGAALCDMAAEATLQAEITLAECAFPLLLLSFVAGAAEDADHALNVTWDGATFAFAADLRGTAPVPLAPAGRAVIRRGAAADLPLPTCQLRYDLDSATAARLGALAQRTYAPDTAASRLSGAGAGLRDND</sequence>
<dbReference type="InterPro" id="IPR022201">
    <property type="entry name" value="DUF3726"/>
</dbReference>